<evidence type="ECO:0000313" key="2">
    <source>
        <dbReference type="EMBL" id="TWT99649.1"/>
    </source>
</evidence>
<evidence type="ECO:0000313" key="3">
    <source>
        <dbReference type="Proteomes" id="UP000317421"/>
    </source>
</evidence>
<accession>A0A5C6AJ45</accession>
<reference evidence="2 3" key="1">
    <citation type="submission" date="2019-02" db="EMBL/GenBank/DDBJ databases">
        <title>Deep-cultivation of Planctomycetes and their phenomic and genomic characterization uncovers novel biology.</title>
        <authorList>
            <person name="Wiegand S."/>
            <person name="Jogler M."/>
            <person name="Boedeker C."/>
            <person name="Pinto D."/>
            <person name="Vollmers J."/>
            <person name="Rivas-Marin E."/>
            <person name="Kohn T."/>
            <person name="Peeters S.H."/>
            <person name="Heuer A."/>
            <person name="Rast P."/>
            <person name="Oberbeckmann S."/>
            <person name="Bunk B."/>
            <person name="Jeske O."/>
            <person name="Meyerdierks A."/>
            <person name="Storesund J.E."/>
            <person name="Kallscheuer N."/>
            <person name="Luecker S."/>
            <person name="Lage O.M."/>
            <person name="Pohl T."/>
            <person name="Merkel B.J."/>
            <person name="Hornburger P."/>
            <person name="Mueller R.-W."/>
            <person name="Bruemmer F."/>
            <person name="Labrenz M."/>
            <person name="Spormann A.M."/>
            <person name="Op Den Camp H."/>
            <person name="Overmann J."/>
            <person name="Amann R."/>
            <person name="Jetten M.S.M."/>
            <person name="Mascher T."/>
            <person name="Medema M.H."/>
            <person name="Devos D.P."/>
            <person name="Kaster A.-K."/>
            <person name="Ovreas L."/>
            <person name="Rohde M."/>
            <person name="Galperin M.Y."/>
            <person name="Jogler C."/>
        </authorList>
    </citation>
    <scope>NUCLEOTIDE SEQUENCE [LARGE SCALE GENOMIC DNA]</scope>
    <source>
        <strain evidence="2 3">Pla108</strain>
    </source>
</reference>
<comment type="caution">
    <text evidence="2">The sequence shown here is derived from an EMBL/GenBank/DDBJ whole genome shotgun (WGS) entry which is preliminary data.</text>
</comment>
<dbReference type="OrthoDB" id="291778at2"/>
<keyword evidence="1" id="KW-0732">Signal</keyword>
<dbReference type="RefSeq" id="WP_146442721.1">
    <property type="nucleotide sequence ID" value="NZ_SJPR01000001.1"/>
</dbReference>
<evidence type="ECO:0000256" key="1">
    <source>
        <dbReference type="SAM" id="SignalP"/>
    </source>
</evidence>
<feature type="chain" id="PRO_5022756822" evidence="1">
    <location>
        <begin position="20"/>
        <end position="438"/>
    </location>
</feature>
<dbReference type="AlphaFoldDB" id="A0A5C6AJ45"/>
<gene>
    <name evidence="2" type="ORF">Pla108_05920</name>
</gene>
<dbReference type="Proteomes" id="UP000317421">
    <property type="component" value="Unassembled WGS sequence"/>
</dbReference>
<name>A0A5C6AJ45_9BACT</name>
<organism evidence="2 3">
    <name type="scientific">Botrimarina colliarenosi</name>
    <dbReference type="NCBI Taxonomy" id="2528001"/>
    <lineage>
        <taxon>Bacteria</taxon>
        <taxon>Pseudomonadati</taxon>
        <taxon>Planctomycetota</taxon>
        <taxon>Planctomycetia</taxon>
        <taxon>Pirellulales</taxon>
        <taxon>Lacipirellulaceae</taxon>
        <taxon>Botrimarina</taxon>
    </lineage>
</organism>
<protein>
    <submittedName>
        <fullName evidence="2">Uncharacterized protein</fullName>
    </submittedName>
</protein>
<proteinExistence type="predicted"/>
<keyword evidence="3" id="KW-1185">Reference proteome</keyword>
<dbReference type="PROSITE" id="PS51257">
    <property type="entry name" value="PROKAR_LIPOPROTEIN"/>
    <property type="match status" value="1"/>
</dbReference>
<feature type="signal peptide" evidence="1">
    <location>
        <begin position="1"/>
        <end position="19"/>
    </location>
</feature>
<sequence precursor="true">MLMRLAPLTLLTAAGCASLGPTPAALRDATSSPNTTPVTAVAAHAGPYADKSQQEAMAEVAPQLADLAIADPVLHAEVLEQLAATKPSMWSLTVQRAQHTLAYKRQLAGVEAKPAASQVAKTAPASPPLVAAPAEESRVMQVSASVDIAPPDPSLPMVIGGSEPPAMIQNQHMLAAAKAPAATSAAVDGAPQAKALFPPTPPPPTDWRGHVDSAITQLGEANSTPPQSVDEARERLRLQLLQLVAGKTDSAVAPAPGLSAAEQGYWSNQIYALSTMLDETGSNDQRARIDAAARHQAEATAKLRAMGSLQVRNFVTCREVYGFGAYDPLSDARYAPGDQVILYAEIDNYRSDASSEGYRTMLSSTYRLVNETGKEVASGDFPDVDDLCLTMRRDFHIQYGVTLPASLAAGDYRLELFVTDRLGEKIGHDELTIAIAPR</sequence>
<dbReference type="EMBL" id="SJPR01000001">
    <property type="protein sequence ID" value="TWT99649.1"/>
    <property type="molecule type" value="Genomic_DNA"/>
</dbReference>